<dbReference type="OrthoDB" id="5307922at2759"/>
<reference evidence="1 2" key="1">
    <citation type="journal article" date="2019" name="Nat. Ecol. Evol.">
        <title>Megaphylogeny resolves global patterns of mushroom evolution.</title>
        <authorList>
            <person name="Varga T."/>
            <person name="Krizsan K."/>
            <person name="Foldi C."/>
            <person name="Dima B."/>
            <person name="Sanchez-Garcia M."/>
            <person name="Sanchez-Ramirez S."/>
            <person name="Szollosi G.J."/>
            <person name="Szarkandi J.G."/>
            <person name="Papp V."/>
            <person name="Albert L."/>
            <person name="Andreopoulos W."/>
            <person name="Angelini C."/>
            <person name="Antonin V."/>
            <person name="Barry K.W."/>
            <person name="Bougher N.L."/>
            <person name="Buchanan P."/>
            <person name="Buyck B."/>
            <person name="Bense V."/>
            <person name="Catcheside P."/>
            <person name="Chovatia M."/>
            <person name="Cooper J."/>
            <person name="Damon W."/>
            <person name="Desjardin D."/>
            <person name="Finy P."/>
            <person name="Geml J."/>
            <person name="Haridas S."/>
            <person name="Hughes K."/>
            <person name="Justo A."/>
            <person name="Karasinski D."/>
            <person name="Kautmanova I."/>
            <person name="Kiss B."/>
            <person name="Kocsube S."/>
            <person name="Kotiranta H."/>
            <person name="LaButti K.M."/>
            <person name="Lechner B.E."/>
            <person name="Liimatainen K."/>
            <person name="Lipzen A."/>
            <person name="Lukacs Z."/>
            <person name="Mihaltcheva S."/>
            <person name="Morgado L.N."/>
            <person name="Niskanen T."/>
            <person name="Noordeloos M.E."/>
            <person name="Ohm R.A."/>
            <person name="Ortiz-Santana B."/>
            <person name="Ovrebo C."/>
            <person name="Racz N."/>
            <person name="Riley R."/>
            <person name="Savchenko A."/>
            <person name="Shiryaev A."/>
            <person name="Soop K."/>
            <person name="Spirin V."/>
            <person name="Szebenyi C."/>
            <person name="Tomsovsky M."/>
            <person name="Tulloss R.E."/>
            <person name="Uehling J."/>
            <person name="Grigoriev I.V."/>
            <person name="Vagvolgyi C."/>
            <person name="Papp T."/>
            <person name="Martin F.M."/>
            <person name="Miettinen O."/>
            <person name="Hibbett D.S."/>
            <person name="Nagy L.G."/>
        </authorList>
    </citation>
    <scope>NUCLEOTIDE SEQUENCE [LARGE SCALE GENOMIC DNA]</scope>
    <source>
        <strain evidence="1 2">FP101781</strain>
    </source>
</reference>
<accession>A0A4Y7TIS6</accession>
<evidence type="ECO:0000313" key="1">
    <source>
        <dbReference type="EMBL" id="TEB33389.1"/>
    </source>
</evidence>
<dbReference type="PANTHER" id="PTHR11799">
    <property type="entry name" value="PARAOXONASE"/>
    <property type="match status" value="1"/>
</dbReference>
<dbReference type="InterPro" id="IPR011042">
    <property type="entry name" value="6-blade_b-propeller_TolB-like"/>
</dbReference>
<sequence>MVKLRYFALTAGLVGIWLYRSLPSLRNSVLYKAPLPIGYAFNGNYDAGSCESLGPGPAKGTFNALSYCEDTAFWELHRSVEDEHPKRLVLAGCDPNRKSWNTVMGPLRDPTPHGSLWVYDPSKPTVPSSNPARITLAGYPAGHDFHPLGFEIWPSYSGNASSLYVVNHARVRTVIEHFVLDPSAPTKAKHIRTISSPYFVSPNAVALTSPNSFYVTNDHIITRRWPIIGPIVPVLEAVFGIPLTFASHITLKDSNDPQVEAHTFAAKWLSFPNGIAISSSGRLVAIASSSLSQVYYYTRDPSTNALTPLPERTVQMPFCPDNVRFAEREGKEDELIVAGHPYFPSLILISKNVTTASPGSWVISVIPTSDSERKEKPSEAKDSYFQDTFDPVAPVSASSMVSVRSTYTLKTLFQSNGEKGGFSSSTTGIWDPESKVLYVSGLYADQGVVACRSRK</sequence>
<evidence type="ECO:0000313" key="2">
    <source>
        <dbReference type="Proteomes" id="UP000298030"/>
    </source>
</evidence>
<organism evidence="1 2">
    <name type="scientific">Coprinellus micaceus</name>
    <name type="common">Glistening ink-cap mushroom</name>
    <name type="synonym">Coprinus micaceus</name>
    <dbReference type="NCBI Taxonomy" id="71717"/>
    <lineage>
        <taxon>Eukaryota</taxon>
        <taxon>Fungi</taxon>
        <taxon>Dikarya</taxon>
        <taxon>Basidiomycota</taxon>
        <taxon>Agaricomycotina</taxon>
        <taxon>Agaricomycetes</taxon>
        <taxon>Agaricomycetidae</taxon>
        <taxon>Agaricales</taxon>
        <taxon>Agaricineae</taxon>
        <taxon>Psathyrellaceae</taxon>
        <taxon>Coprinellus</taxon>
    </lineage>
</organism>
<dbReference type="AlphaFoldDB" id="A0A4Y7TIS6"/>
<dbReference type="EMBL" id="QPFP01000012">
    <property type="protein sequence ID" value="TEB33389.1"/>
    <property type="molecule type" value="Genomic_DNA"/>
</dbReference>
<comment type="caution">
    <text evidence="1">The sequence shown here is derived from an EMBL/GenBank/DDBJ whole genome shotgun (WGS) entry which is preliminary data.</text>
</comment>
<name>A0A4Y7TIS6_COPMI</name>
<keyword evidence="2" id="KW-1185">Reference proteome</keyword>
<dbReference type="InterPro" id="IPR051288">
    <property type="entry name" value="Serum_paraoxonase/arylesterase"/>
</dbReference>
<dbReference type="SUPFAM" id="SSF51004">
    <property type="entry name" value="C-terminal (heme d1) domain of cytochrome cd1-nitrite reductase"/>
    <property type="match status" value="1"/>
</dbReference>
<dbReference type="Proteomes" id="UP000298030">
    <property type="component" value="Unassembled WGS sequence"/>
</dbReference>
<dbReference type="PANTHER" id="PTHR11799:SF30">
    <property type="entry name" value="SERUM PARAOXONASE_ARYLESTERASE 2"/>
    <property type="match status" value="1"/>
</dbReference>
<dbReference type="Gene3D" id="2.120.10.30">
    <property type="entry name" value="TolB, C-terminal domain"/>
    <property type="match status" value="1"/>
</dbReference>
<proteinExistence type="predicted"/>
<protein>
    <submittedName>
        <fullName evidence="1">Arylesterase</fullName>
    </submittedName>
</protein>
<gene>
    <name evidence="1" type="ORF">FA13DRAFT_1661715</name>
</gene>
<dbReference type="InterPro" id="IPR011048">
    <property type="entry name" value="Haem_d1_sf"/>
</dbReference>
<dbReference type="SUPFAM" id="SSF63829">
    <property type="entry name" value="Calcium-dependent phosphotriesterase"/>
    <property type="match status" value="1"/>
</dbReference>